<dbReference type="AlphaFoldDB" id="A0A1I4N8D5"/>
<accession>A0A1I4N8D5</accession>
<name>A0A1I4N8D5_9FIRM</name>
<dbReference type="EMBL" id="FOTS01000042">
    <property type="protein sequence ID" value="SFM11655.1"/>
    <property type="molecule type" value="Genomic_DNA"/>
</dbReference>
<protein>
    <submittedName>
        <fullName evidence="1">Uncharacterized protein</fullName>
    </submittedName>
</protein>
<sequence>MTIHDQIKEQRSSECFTLMDSINNLTASQADNIVLKIVSFINKQAEPDDLLSGE</sequence>
<gene>
    <name evidence="1" type="ORF">SAMN04490355_104222</name>
</gene>
<organism evidence="1 2">
    <name type="scientific">Pelosinus propionicus DSM 13327</name>
    <dbReference type="NCBI Taxonomy" id="1123291"/>
    <lineage>
        <taxon>Bacteria</taxon>
        <taxon>Bacillati</taxon>
        <taxon>Bacillota</taxon>
        <taxon>Negativicutes</taxon>
        <taxon>Selenomonadales</taxon>
        <taxon>Sporomusaceae</taxon>
        <taxon>Pelosinus</taxon>
    </lineage>
</organism>
<dbReference type="Proteomes" id="UP000199520">
    <property type="component" value="Unassembled WGS sequence"/>
</dbReference>
<evidence type="ECO:0000313" key="2">
    <source>
        <dbReference type="Proteomes" id="UP000199520"/>
    </source>
</evidence>
<evidence type="ECO:0000313" key="1">
    <source>
        <dbReference type="EMBL" id="SFM11655.1"/>
    </source>
</evidence>
<dbReference type="RefSeq" id="WP_175490623.1">
    <property type="nucleotide sequence ID" value="NZ_FOTS01000042.1"/>
</dbReference>
<dbReference type="STRING" id="1123291.SAMN04490355_104222"/>
<keyword evidence="2" id="KW-1185">Reference proteome</keyword>
<proteinExistence type="predicted"/>
<reference evidence="2" key="1">
    <citation type="submission" date="2016-10" db="EMBL/GenBank/DDBJ databases">
        <authorList>
            <person name="Varghese N."/>
            <person name="Submissions S."/>
        </authorList>
    </citation>
    <scope>NUCLEOTIDE SEQUENCE [LARGE SCALE GENOMIC DNA]</scope>
    <source>
        <strain evidence="2">DSM 13327</strain>
    </source>
</reference>